<evidence type="ECO:0000259" key="3">
    <source>
        <dbReference type="Pfam" id="PF03413"/>
    </source>
</evidence>
<feature type="domain" description="PepSY" evidence="3">
    <location>
        <begin position="165"/>
        <end position="225"/>
    </location>
</feature>
<feature type="compositionally biased region" description="Low complexity" evidence="1">
    <location>
        <begin position="36"/>
        <end position="71"/>
    </location>
</feature>
<feature type="signal peptide" evidence="2">
    <location>
        <begin position="1"/>
        <end position="23"/>
    </location>
</feature>
<evidence type="ECO:0000313" key="4">
    <source>
        <dbReference type="EMBL" id="MFD1800122.1"/>
    </source>
</evidence>
<dbReference type="InterPro" id="IPR025711">
    <property type="entry name" value="PepSY"/>
</dbReference>
<reference evidence="5" key="1">
    <citation type="journal article" date="2019" name="Int. J. Syst. Evol. Microbiol.">
        <title>The Global Catalogue of Microorganisms (GCM) 10K type strain sequencing project: providing services to taxonomists for standard genome sequencing and annotation.</title>
        <authorList>
            <consortium name="The Broad Institute Genomics Platform"/>
            <consortium name="The Broad Institute Genome Sequencing Center for Infectious Disease"/>
            <person name="Wu L."/>
            <person name="Ma J."/>
        </authorList>
    </citation>
    <scope>NUCLEOTIDE SEQUENCE [LARGE SCALE GENOMIC DNA]</scope>
    <source>
        <strain evidence="5">KCTC 42143</strain>
    </source>
</reference>
<dbReference type="Proteomes" id="UP001597285">
    <property type="component" value="Unassembled WGS sequence"/>
</dbReference>
<sequence>MLQHTSKKLLVGLVTVTSATVLAACGANETTPNPAPEESVSSSTTTPEVSSESSADQASESSSAVSSDESQNTNDEASSQGIENQDYKVSLEQAIDIYNETYPDTTIKSISFDLDDGYYQYEVEGFNQSEEMELNIDAMSGDILEKERETENTQNKTELDLTNLISPQEAMTAALKEIGSGYVEEWELETKLEKTYYEVEVENIENGDHDVDVYVDAKTGDIIDKD</sequence>
<comment type="caution">
    <text evidence="4">The sequence shown here is derived from an EMBL/GenBank/DDBJ whole genome shotgun (WGS) entry which is preliminary data.</text>
</comment>
<dbReference type="Pfam" id="PF03413">
    <property type="entry name" value="PepSY"/>
    <property type="match status" value="2"/>
</dbReference>
<feature type="region of interest" description="Disordered" evidence="1">
    <location>
        <begin position="26"/>
        <end position="85"/>
    </location>
</feature>
<evidence type="ECO:0000256" key="1">
    <source>
        <dbReference type="SAM" id="MobiDB-lite"/>
    </source>
</evidence>
<feature type="domain" description="PepSY" evidence="3">
    <location>
        <begin position="88"/>
        <end position="147"/>
    </location>
</feature>
<gene>
    <name evidence="4" type="ORF">ACFSBK_09715</name>
</gene>
<organism evidence="4 5">
    <name type="scientific">Carnobacterium antarcticum</name>
    <dbReference type="NCBI Taxonomy" id="2126436"/>
    <lineage>
        <taxon>Bacteria</taxon>
        <taxon>Bacillati</taxon>
        <taxon>Bacillota</taxon>
        <taxon>Bacilli</taxon>
        <taxon>Lactobacillales</taxon>
        <taxon>Carnobacteriaceae</taxon>
        <taxon>Carnobacterium</taxon>
    </lineage>
</organism>
<accession>A0ABW4NTB9</accession>
<dbReference type="SUPFAM" id="SSF160574">
    <property type="entry name" value="BT0923-like"/>
    <property type="match status" value="1"/>
</dbReference>
<keyword evidence="2" id="KW-0732">Signal</keyword>
<name>A0ABW4NTB9_9LACT</name>
<dbReference type="RefSeq" id="WP_058919700.1">
    <property type="nucleotide sequence ID" value="NZ_JBHSQC010000023.1"/>
</dbReference>
<dbReference type="Gene3D" id="3.10.450.40">
    <property type="match status" value="2"/>
</dbReference>
<dbReference type="PROSITE" id="PS51257">
    <property type="entry name" value="PROKAR_LIPOPROTEIN"/>
    <property type="match status" value="1"/>
</dbReference>
<dbReference type="EMBL" id="JBHUFF010000017">
    <property type="protein sequence ID" value="MFD1800122.1"/>
    <property type="molecule type" value="Genomic_DNA"/>
</dbReference>
<feature type="compositionally biased region" description="Polar residues" evidence="1">
    <location>
        <begin position="72"/>
        <end position="83"/>
    </location>
</feature>
<evidence type="ECO:0000313" key="5">
    <source>
        <dbReference type="Proteomes" id="UP001597285"/>
    </source>
</evidence>
<evidence type="ECO:0000256" key="2">
    <source>
        <dbReference type="SAM" id="SignalP"/>
    </source>
</evidence>
<keyword evidence="5" id="KW-1185">Reference proteome</keyword>
<proteinExistence type="predicted"/>
<protein>
    <submittedName>
        <fullName evidence="4">PepSY domain-containing protein</fullName>
    </submittedName>
</protein>
<feature type="chain" id="PRO_5047266224" evidence="2">
    <location>
        <begin position="24"/>
        <end position="226"/>
    </location>
</feature>